<evidence type="ECO:0000313" key="2">
    <source>
        <dbReference type="Proteomes" id="UP000638353"/>
    </source>
</evidence>
<gene>
    <name evidence="1" type="ORF">GCM10010334_21690</name>
</gene>
<proteinExistence type="predicted"/>
<accession>A0A918WW14</accession>
<reference evidence="1" key="1">
    <citation type="journal article" date="2014" name="Int. J. Syst. Evol. Microbiol.">
        <title>Complete genome sequence of Corynebacterium casei LMG S-19264T (=DSM 44701T), isolated from a smear-ripened cheese.</title>
        <authorList>
            <consortium name="US DOE Joint Genome Institute (JGI-PGF)"/>
            <person name="Walter F."/>
            <person name="Albersmeier A."/>
            <person name="Kalinowski J."/>
            <person name="Ruckert C."/>
        </authorList>
    </citation>
    <scope>NUCLEOTIDE SEQUENCE</scope>
    <source>
        <strain evidence="1">JCM 4637</strain>
    </source>
</reference>
<evidence type="ECO:0008006" key="3">
    <source>
        <dbReference type="Google" id="ProtNLM"/>
    </source>
</evidence>
<organism evidence="1 2">
    <name type="scientific">Streptomyces finlayi</name>
    <dbReference type="NCBI Taxonomy" id="67296"/>
    <lineage>
        <taxon>Bacteria</taxon>
        <taxon>Bacillati</taxon>
        <taxon>Actinomycetota</taxon>
        <taxon>Actinomycetes</taxon>
        <taxon>Kitasatosporales</taxon>
        <taxon>Streptomycetaceae</taxon>
        <taxon>Streptomyces</taxon>
    </lineage>
</organism>
<sequence>MEDPTGVAALARILPPDPGADEEIDWAAAEERWGTRLPQDCTAFMSVWGGGSLGRTRGEVSVLPRP</sequence>
<dbReference type="Proteomes" id="UP000638353">
    <property type="component" value="Unassembled WGS sequence"/>
</dbReference>
<dbReference type="AlphaFoldDB" id="A0A918WW14"/>
<protein>
    <recommendedName>
        <fullName evidence="3">SMI1/KNR4 family protein</fullName>
    </recommendedName>
</protein>
<name>A0A918WW14_9ACTN</name>
<dbReference type="EMBL" id="BMVC01000004">
    <property type="protein sequence ID" value="GHC89056.1"/>
    <property type="molecule type" value="Genomic_DNA"/>
</dbReference>
<dbReference type="RefSeq" id="WP_229897686.1">
    <property type="nucleotide sequence ID" value="NZ_BMVC01000004.1"/>
</dbReference>
<reference evidence="1" key="2">
    <citation type="submission" date="2020-09" db="EMBL/GenBank/DDBJ databases">
        <authorList>
            <person name="Sun Q."/>
            <person name="Ohkuma M."/>
        </authorList>
    </citation>
    <scope>NUCLEOTIDE SEQUENCE</scope>
    <source>
        <strain evidence="1">JCM 4637</strain>
    </source>
</reference>
<comment type="caution">
    <text evidence="1">The sequence shown here is derived from an EMBL/GenBank/DDBJ whole genome shotgun (WGS) entry which is preliminary data.</text>
</comment>
<evidence type="ECO:0000313" key="1">
    <source>
        <dbReference type="EMBL" id="GHC89056.1"/>
    </source>
</evidence>